<feature type="region of interest" description="Disordered" evidence="1">
    <location>
        <begin position="244"/>
        <end position="277"/>
    </location>
</feature>
<protein>
    <submittedName>
        <fullName evidence="3">Protein ImuA</fullName>
    </submittedName>
</protein>
<feature type="compositionally biased region" description="Low complexity" evidence="1">
    <location>
        <begin position="244"/>
        <end position="266"/>
    </location>
</feature>
<comment type="caution">
    <text evidence="2">The sequence shown here is derived from an EMBL/GenBank/DDBJ whole genome shotgun (WGS) entry which is preliminary data.</text>
</comment>
<evidence type="ECO:0000313" key="4">
    <source>
        <dbReference type="Proteomes" id="UP001144397"/>
    </source>
</evidence>
<dbReference type="Proteomes" id="UP001144397">
    <property type="component" value="Unassembled WGS sequence"/>
</dbReference>
<accession>A0A9W6CRN2</accession>
<dbReference type="RefSeq" id="WP_281808930.1">
    <property type="nucleotide sequence ID" value="NZ_BSDO01000006.1"/>
</dbReference>
<dbReference type="InterPro" id="IPR017026">
    <property type="entry name" value="ImuA"/>
</dbReference>
<dbReference type="InterPro" id="IPR027417">
    <property type="entry name" value="P-loop_NTPase"/>
</dbReference>
<evidence type="ECO:0000313" key="2">
    <source>
        <dbReference type="EMBL" id="GLI24114.1"/>
    </source>
</evidence>
<gene>
    <name evidence="3" type="ORF">GGQ86_003827</name>
    <name evidence="2" type="ORF">XFLAVUS301_37880</name>
</gene>
<dbReference type="SUPFAM" id="SSF52540">
    <property type="entry name" value="P-loop containing nucleoside triphosphate hydrolases"/>
    <property type="match status" value="1"/>
</dbReference>
<dbReference type="EMBL" id="JAVDPY010000007">
    <property type="protein sequence ID" value="MDR6335332.1"/>
    <property type="molecule type" value="Genomic_DNA"/>
</dbReference>
<dbReference type="AlphaFoldDB" id="A0A9W6CRN2"/>
<proteinExistence type="predicted"/>
<dbReference type="PIRSF" id="PIRSF034285">
    <property type="entry name" value="UCP034285"/>
    <property type="match status" value="1"/>
</dbReference>
<name>A0A9W6CRN2_XANFL</name>
<organism evidence="2 4">
    <name type="scientific">Xanthobacter flavus</name>
    <dbReference type="NCBI Taxonomy" id="281"/>
    <lineage>
        <taxon>Bacteria</taxon>
        <taxon>Pseudomonadati</taxon>
        <taxon>Pseudomonadota</taxon>
        <taxon>Alphaproteobacteria</taxon>
        <taxon>Hyphomicrobiales</taxon>
        <taxon>Xanthobacteraceae</taxon>
        <taxon>Xanthobacter</taxon>
    </lineage>
</organism>
<sequence length="277" mass="28793">MLSFPHSQQAQREDLAALRRRIVEMERLSGLPDGPARPRLSLGGALDEALGGGLARDALHEAFPAEKGNAAAVLGFALALAAGTRKPVLWVRQDMAALEGGDIYGPGCAAFGLDPSRLILVAAADAADTLGAAEEALGHGALGLVVAEPWGSPRLIDLTATRRLALRSERSGVPSLLLRPGADPGPSAAATRWRVAAAPSRVAGDVPAFCLGPPAFALEIERNRLGPTGRFTVEWNAHARRFTPAPRRALPAAPADRPAAPQPAGASHVVSGWRRTG</sequence>
<evidence type="ECO:0000313" key="5">
    <source>
        <dbReference type="Proteomes" id="UP001245370"/>
    </source>
</evidence>
<dbReference type="GeneID" id="95764567"/>
<evidence type="ECO:0000313" key="3">
    <source>
        <dbReference type="EMBL" id="MDR6335332.1"/>
    </source>
</evidence>
<dbReference type="Gene3D" id="3.40.50.300">
    <property type="entry name" value="P-loop containing nucleotide triphosphate hydrolases"/>
    <property type="match status" value="1"/>
</dbReference>
<evidence type="ECO:0000256" key="1">
    <source>
        <dbReference type="SAM" id="MobiDB-lite"/>
    </source>
</evidence>
<keyword evidence="5" id="KW-1185">Reference proteome</keyword>
<dbReference type="EMBL" id="BSDO01000006">
    <property type="protein sequence ID" value="GLI24114.1"/>
    <property type="molecule type" value="Genomic_DNA"/>
</dbReference>
<dbReference type="Proteomes" id="UP001245370">
    <property type="component" value="Unassembled WGS sequence"/>
</dbReference>
<reference evidence="3 5" key="2">
    <citation type="submission" date="2023-07" db="EMBL/GenBank/DDBJ databases">
        <title>Genomic Encyclopedia of Type Strains, Phase IV (KMG-IV): sequencing the most valuable type-strain genomes for metagenomic binning, comparative biology and taxonomic classification.</title>
        <authorList>
            <person name="Goeker M."/>
        </authorList>
    </citation>
    <scope>NUCLEOTIDE SEQUENCE [LARGE SCALE GENOMIC DNA]</scope>
    <source>
        <strain evidence="3 5">DSM 338</strain>
    </source>
</reference>
<reference evidence="2" key="1">
    <citation type="submission" date="2022-12" db="EMBL/GenBank/DDBJ databases">
        <title>Reference genome sequencing for broad-spectrum identification of bacterial and archaeal isolates by mass spectrometry.</title>
        <authorList>
            <person name="Sekiguchi Y."/>
            <person name="Tourlousse D.M."/>
        </authorList>
    </citation>
    <scope>NUCLEOTIDE SEQUENCE</scope>
    <source>
        <strain evidence="2">301</strain>
    </source>
</reference>